<dbReference type="STRING" id="235985.SAMN05414137_12866"/>
<keyword evidence="2" id="KW-0808">Transferase</keyword>
<dbReference type="PROSITE" id="PS51186">
    <property type="entry name" value="GNAT"/>
    <property type="match status" value="1"/>
</dbReference>
<dbReference type="InterPro" id="IPR016181">
    <property type="entry name" value="Acyl_CoA_acyltransferase"/>
</dbReference>
<evidence type="ECO:0000313" key="2">
    <source>
        <dbReference type="EMBL" id="SEM44710.1"/>
    </source>
</evidence>
<dbReference type="OrthoDB" id="3174529at2"/>
<keyword evidence="3" id="KW-1185">Reference proteome</keyword>
<dbReference type="Pfam" id="PF08445">
    <property type="entry name" value="FR47"/>
    <property type="match status" value="1"/>
</dbReference>
<dbReference type="SUPFAM" id="SSF55729">
    <property type="entry name" value="Acyl-CoA N-acyltransferases (Nat)"/>
    <property type="match status" value="1"/>
</dbReference>
<gene>
    <name evidence="2" type="ORF">SAMN05414137_12866</name>
</gene>
<dbReference type="InterPro" id="IPR000182">
    <property type="entry name" value="GNAT_dom"/>
</dbReference>
<protein>
    <submittedName>
        <fullName evidence="2">Predicted acetyltransferase, GNAT family</fullName>
    </submittedName>
</protein>
<feature type="domain" description="N-acetyltransferase" evidence="1">
    <location>
        <begin position="149"/>
        <end position="286"/>
    </location>
</feature>
<sequence length="286" mass="30685">MAEHDRPAELADWRLTEDVEEFRAAADPYLAADPAANTLVLTVSETVRRRGPFAFDAEHPARFGWQCDRDGAVVATFAQTPPRGALLGVMGEPSARALALVLGEVPTVIGEDATVRAFAEASGRPWQVFRAERLFRLGEVTAPGPVPEGAARLATAADVPLLEGWFADFAVFIGEGGPQDHHVAGRVADGRVLLWTDTAGRPVSMVGWSPRVAGQVRIAPVWTPADLRGRGYAGAVVTQASRELQQSGAEQVLLFTDLANPTSNALYQRIGYRPLGDHTVLEFTAP</sequence>
<evidence type="ECO:0000259" key="1">
    <source>
        <dbReference type="PROSITE" id="PS51186"/>
    </source>
</evidence>
<dbReference type="eggNOG" id="COG3393">
    <property type="taxonomic scope" value="Bacteria"/>
</dbReference>
<proteinExistence type="predicted"/>
<dbReference type="Proteomes" id="UP000183015">
    <property type="component" value="Unassembled WGS sequence"/>
</dbReference>
<name>A0A1H7YF26_STRJI</name>
<accession>A0A1H7YF26</accession>
<dbReference type="Gene3D" id="3.40.630.30">
    <property type="match status" value="1"/>
</dbReference>
<dbReference type="InterPro" id="IPR013653">
    <property type="entry name" value="GCN5-like_dom"/>
</dbReference>
<dbReference type="EMBL" id="FOAZ01000028">
    <property type="protein sequence ID" value="SEM44710.1"/>
    <property type="molecule type" value="Genomic_DNA"/>
</dbReference>
<dbReference type="GO" id="GO:0016747">
    <property type="term" value="F:acyltransferase activity, transferring groups other than amino-acyl groups"/>
    <property type="evidence" value="ECO:0007669"/>
    <property type="project" value="InterPro"/>
</dbReference>
<organism evidence="2 3">
    <name type="scientific">Streptacidiphilus jiangxiensis</name>
    <dbReference type="NCBI Taxonomy" id="235985"/>
    <lineage>
        <taxon>Bacteria</taxon>
        <taxon>Bacillati</taxon>
        <taxon>Actinomycetota</taxon>
        <taxon>Actinomycetes</taxon>
        <taxon>Kitasatosporales</taxon>
        <taxon>Streptomycetaceae</taxon>
        <taxon>Streptacidiphilus</taxon>
    </lineage>
</organism>
<dbReference type="RefSeq" id="WP_042457363.1">
    <property type="nucleotide sequence ID" value="NZ_BBPN01000046.1"/>
</dbReference>
<evidence type="ECO:0000313" key="3">
    <source>
        <dbReference type="Proteomes" id="UP000183015"/>
    </source>
</evidence>
<reference evidence="3" key="1">
    <citation type="submission" date="2016-10" db="EMBL/GenBank/DDBJ databases">
        <authorList>
            <person name="Varghese N."/>
        </authorList>
    </citation>
    <scope>NUCLEOTIDE SEQUENCE [LARGE SCALE GENOMIC DNA]</scope>
    <source>
        <strain evidence="3">DSM 45096 / BCRC 16803 / CGMCC 4.1857 / CIP 109030 / JCM 12277 / KCTC 19219 / NBRC 100920 / 33214</strain>
    </source>
</reference>
<dbReference type="AlphaFoldDB" id="A0A1H7YF26"/>